<accession>A0AAN6VLN9</accession>
<dbReference type="EMBL" id="MU856937">
    <property type="protein sequence ID" value="KAK4153537.1"/>
    <property type="molecule type" value="Genomic_DNA"/>
</dbReference>
<evidence type="ECO:0000313" key="1">
    <source>
        <dbReference type="EMBL" id="KAK4153537.1"/>
    </source>
</evidence>
<dbReference type="AlphaFoldDB" id="A0AAN6VLN9"/>
<proteinExistence type="predicted"/>
<reference evidence="1" key="1">
    <citation type="journal article" date="2023" name="Mol. Phylogenet. Evol.">
        <title>Genome-scale phylogeny and comparative genomics of the fungal order Sordariales.</title>
        <authorList>
            <person name="Hensen N."/>
            <person name="Bonometti L."/>
            <person name="Westerberg I."/>
            <person name="Brannstrom I.O."/>
            <person name="Guillou S."/>
            <person name="Cros-Aarteil S."/>
            <person name="Calhoun S."/>
            <person name="Haridas S."/>
            <person name="Kuo A."/>
            <person name="Mondo S."/>
            <person name="Pangilinan J."/>
            <person name="Riley R."/>
            <person name="LaButti K."/>
            <person name="Andreopoulos B."/>
            <person name="Lipzen A."/>
            <person name="Chen C."/>
            <person name="Yan M."/>
            <person name="Daum C."/>
            <person name="Ng V."/>
            <person name="Clum A."/>
            <person name="Steindorff A."/>
            <person name="Ohm R.A."/>
            <person name="Martin F."/>
            <person name="Silar P."/>
            <person name="Natvig D.O."/>
            <person name="Lalanne C."/>
            <person name="Gautier V."/>
            <person name="Ament-Velasquez S.L."/>
            <person name="Kruys A."/>
            <person name="Hutchinson M.I."/>
            <person name="Powell A.J."/>
            <person name="Barry K."/>
            <person name="Miller A.N."/>
            <person name="Grigoriev I.V."/>
            <person name="Debuchy R."/>
            <person name="Gladieux P."/>
            <person name="Hiltunen Thoren M."/>
            <person name="Johannesson H."/>
        </authorList>
    </citation>
    <scope>NUCLEOTIDE SEQUENCE</scope>
    <source>
        <strain evidence="1">CBS 538.74</strain>
    </source>
</reference>
<sequence>MQLNVSPVTLAALKADGTIRCLADVKYRPVPESRHSSTAFPLARKLADEFTAALVAQLGQETATRSEEKPSSRTDTCETASAQAQAQLYAVQLHRYRMRVCFDVFLQHCTPEFRRQMDETVMRPIHVVAELGDGHRYLVDRKLPLDARVAREIARVQECDQGPRPYFTDNMVMMCYDDGVRVEDNLEDYGFSPSSRVRGRRKGDS</sequence>
<reference evidence="1" key="2">
    <citation type="submission" date="2023-05" db="EMBL/GenBank/DDBJ databases">
        <authorList>
            <consortium name="Lawrence Berkeley National Laboratory"/>
            <person name="Steindorff A."/>
            <person name="Hensen N."/>
            <person name="Bonometti L."/>
            <person name="Westerberg I."/>
            <person name="Brannstrom I.O."/>
            <person name="Guillou S."/>
            <person name="Cros-Aarteil S."/>
            <person name="Calhoun S."/>
            <person name="Haridas S."/>
            <person name="Kuo A."/>
            <person name="Mondo S."/>
            <person name="Pangilinan J."/>
            <person name="Riley R."/>
            <person name="Labutti K."/>
            <person name="Andreopoulos B."/>
            <person name="Lipzen A."/>
            <person name="Chen C."/>
            <person name="Yanf M."/>
            <person name="Daum C."/>
            <person name="Ng V."/>
            <person name="Clum A."/>
            <person name="Ohm R."/>
            <person name="Martin F."/>
            <person name="Silar P."/>
            <person name="Natvig D."/>
            <person name="Lalanne C."/>
            <person name="Gautier V."/>
            <person name="Ament-Velasquez S.L."/>
            <person name="Kruys A."/>
            <person name="Hutchinson M.I."/>
            <person name="Powell A.J."/>
            <person name="Barry K."/>
            <person name="Miller A.N."/>
            <person name="Grigoriev I.V."/>
            <person name="Debuchy R."/>
            <person name="Gladieux P."/>
            <person name="Thoren M.H."/>
            <person name="Johannesson H."/>
        </authorList>
    </citation>
    <scope>NUCLEOTIDE SEQUENCE</scope>
    <source>
        <strain evidence="1">CBS 538.74</strain>
    </source>
</reference>
<organism evidence="1 2">
    <name type="scientific">Chaetomidium leptoderma</name>
    <dbReference type="NCBI Taxonomy" id="669021"/>
    <lineage>
        <taxon>Eukaryota</taxon>
        <taxon>Fungi</taxon>
        <taxon>Dikarya</taxon>
        <taxon>Ascomycota</taxon>
        <taxon>Pezizomycotina</taxon>
        <taxon>Sordariomycetes</taxon>
        <taxon>Sordariomycetidae</taxon>
        <taxon>Sordariales</taxon>
        <taxon>Chaetomiaceae</taxon>
        <taxon>Chaetomidium</taxon>
    </lineage>
</organism>
<gene>
    <name evidence="1" type="ORF">C8A00DRAFT_15242</name>
</gene>
<protein>
    <submittedName>
        <fullName evidence="1">Uncharacterized protein</fullName>
    </submittedName>
</protein>
<dbReference type="Proteomes" id="UP001302745">
    <property type="component" value="Unassembled WGS sequence"/>
</dbReference>
<name>A0AAN6VLN9_9PEZI</name>
<comment type="caution">
    <text evidence="1">The sequence shown here is derived from an EMBL/GenBank/DDBJ whole genome shotgun (WGS) entry which is preliminary data.</text>
</comment>
<evidence type="ECO:0000313" key="2">
    <source>
        <dbReference type="Proteomes" id="UP001302745"/>
    </source>
</evidence>
<keyword evidence="2" id="KW-1185">Reference proteome</keyword>